<feature type="compositionally biased region" description="Low complexity" evidence="1">
    <location>
        <begin position="303"/>
        <end position="333"/>
    </location>
</feature>
<dbReference type="Proteomes" id="UP000673552">
    <property type="component" value="Chromosome 26"/>
</dbReference>
<protein>
    <submittedName>
        <fullName evidence="2">Uncharacterized protein</fullName>
    </submittedName>
</protein>
<gene>
    <name evidence="2" type="ORF">LSCM1_04126</name>
</gene>
<evidence type="ECO:0000313" key="2">
    <source>
        <dbReference type="EMBL" id="KAG5476421.1"/>
    </source>
</evidence>
<feature type="region of interest" description="Disordered" evidence="1">
    <location>
        <begin position="209"/>
        <end position="340"/>
    </location>
</feature>
<feature type="region of interest" description="Disordered" evidence="1">
    <location>
        <begin position="1317"/>
        <end position="1342"/>
    </location>
</feature>
<reference evidence="2 3" key="1">
    <citation type="submission" date="2021-03" db="EMBL/GenBank/DDBJ databases">
        <title>Leishmania (Mundinia) martiniquensis Genome sequencing and assembly.</title>
        <authorList>
            <person name="Almutairi H."/>
            <person name="Gatherer D."/>
        </authorList>
    </citation>
    <scope>NUCLEOTIDE SEQUENCE [LARGE SCALE GENOMIC DNA]</scope>
    <source>
        <strain evidence="2">LSCM1</strain>
    </source>
</reference>
<name>A0A836KJD7_9TRYP</name>
<dbReference type="RefSeq" id="XP_067177879.1">
    <property type="nucleotide sequence ID" value="XM_067321648.1"/>
</dbReference>
<comment type="caution">
    <text evidence="2">The sequence shown here is derived from an EMBL/GenBank/DDBJ whole genome shotgun (WGS) entry which is preliminary data.</text>
</comment>
<dbReference type="KEGG" id="lmat:92514160"/>
<proteinExistence type="predicted"/>
<evidence type="ECO:0000313" key="3">
    <source>
        <dbReference type="Proteomes" id="UP000673552"/>
    </source>
</evidence>
<dbReference type="OrthoDB" id="267507at2759"/>
<accession>A0A836KJD7</accession>
<feature type="region of interest" description="Disordered" evidence="1">
    <location>
        <begin position="1046"/>
        <end position="1074"/>
    </location>
</feature>
<evidence type="ECO:0000256" key="1">
    <source>
        <dbReference type="SAM" id="MobiDB-lite"/>
    </source>
</evidence>
<keyword evidence="3" id="KW-1185">Reference proteome</keyword>
<feature type="region of interest" description="Disordered" evidence="1">
    <location>
        <begin position="757"/>
        <end position="789"/>
    </location>
</feature>
<dbReference type="EMBL" id="JAFEUZ010000026">
    <property type="protein sequence ID" value="KAG5476421.1"/>
    <property type="molecule type" value="Genomic_DNA"/>
</dbReference>
<feature type="compositionally biased region" description="Low complexity" evidence="1">
    <location>
        <begin position="1446"/>
        <end position="1466"/>
    </location>
</feature>
<feature type="compositionally biased region" description="Low complexity" evidence="1">
    <location>
        <begin position="230"/>
        <end position="255"/>
    </location>
</feature>
<feature type="region of interest" description="Disordered" evidence="1">
    <location>
        <begin position="1356"/>
        <end position="1375"/>
    </location>
</feature>
<feature type="compositionally biased region" description="Low complexity" evidence="1">
    <location>
        <begin position="265"/>
        <end position="274"/>
    </location>
</feature>
<organism evidence="2 3">
    <name type="scientific">Leishmania martiniquensis</name>
    <dbReference type="NCBI Taxonomy" id="1580590"/>
    <lineage>
        <taxon>Eukaryota</taxon>
        <taxon>Discoba</taxon>
        <taxon>Euglenozoa</taxon>
        <taxon>Kinetoplastea</taxon>
        <taxon>Metakinetoplastina</taxon>
        <taxon>Trypanosomatida</taxon>
        <taxon>Trypanosomatidae</taxon>
        <taxon>Leishmaniinae</taxon>
        <taxon>Leishmania</taxon>
    </lineage>
</organism>
<feature type="region of interest" description="Disordered" evidence="1">
    <location>
        <begin position="847"/>
        <end position="870"/>
    </location>
</feature>
<feature type="region of interest" description="Disordered" evidence="1">
    <location>
        <begin position="894"/>
        <end position="964"/>
    </location>
</feature>
<dbReference type="GeneID" id="92514160"/>
<feature type="region of interest" description="Disordered" evidence="1">
    <location>
        <begin position="103"/>
        <end position="138"/>
    </location>
</feature>
<feature type="region of interest" description="Disordered" evidence="1">
    <location>
        <begin position="1435"/>
        <end position="1471"/>
    </location>
</feature>
<feature type="compositionally biased region" description="Basic residues" evidence="1">
    <location>
        <begin position="766"/>
        <end position="777"/>
    </location>
</feature>
<feature type="region of interest" description="Disordered" evidence="1">
    <location>
        <begin position="801"/>
        <end position="824"/>
    </location>
</feature>
<sequence length="1527" mass="160659">MSQRPLYAGREVQVRQRVSPPPAAYKTTGVQGDLAISVEANTVRRLQRGEAGKPAVAIEAAKATPAEAATAACARATVKGGQVRPLVERGSVIEQLAAATHVKSSRGPAADQAATRALSSPWSHGEGDQQLSRLTGGRPLSSLQLQDVIRMHLGKAPSNVGASATGLVDRRLLNDTLVFAAPERTQAGEENPVYTQLKSFRMPQGSIVASQAPSLHPPPSSESTGDKPAEAPSHAPTTAAPATQGTAIAPAVEGPPSAPVPAPPAGMSAPAVSPLPAGTDTRLATAVTGATATEKAPAPPTAPAAESAAAAPTNRPSAVGTGGSAAITASGATLPPQQVSARELTKEEVAEAEEERLLRDLIAASHPGRRSAWSPSSPLIDEGQAALPLARPSAGPTTDLDLVTAMENALQLRRETRGGALYGWRRPPENVLLPDPSQPAPTWTVLQSVPAQEAQQATARAAIARPAGGASADRAVSLGDGMTAAAPHTARGAANGHEVPQMPDCIDYHAPFQCVLRPEYVEHDLVPAALSAETVLDTGVDDSMASRHTIRTTTTAAAAAAPVQSGDAKVCAHASATATASGGAVKTMGAQAVILRDPLSLLACEHLAVDTMDINARRRAYLSAVETMHGITRGGALSSTRPGEPASMLQEASPPIEVFCELSYPAKVLLSAILYMRALGALPTLLRVGPLTEYSSVVGKENCIELVFYNPSREEGWQETQEEQPKRLRHSSVQELSADSTVFYDCVPAARISLLESAEPPDARGRSRSQRLRRGHRSQSCSPTINRARGSIADSFAGEGVARANPAHRHADASPSGRPSAVESRLMRTLSEAAMRRASSVTFESVGAGAAAVTSRTVSPRRFSPHASFTNLAGPQLRSAEISLMADDILDEALRSPGAGGGEPLRYESGGFPLQRNEPRSGQGTNADELPSGSDDEQSGCASPAHGRQHHQRPSQPRGTVRARPAVACVPRLRTTPSAGTSAKGASGAAASAAATAYSALRRSSVTVALEDLQQLAREYGGSATARAASAPFSSRHFFTDRMRLSSPARQPAKAMPRPLTRVEKSASTTTCGPRAGAALASGAKSASAYGPGDARFPRGGRELCVVLRAIVAQKSHVYSFGKAETVHVLPPLPSRSTDDDVDTTLPRDEALQKTAELERLAVGPSNPLFKLLSSDTKQRGEATIGAGQWKAALRDRARRVAAMARRSGSVLVDGQGKPTADDYGDLAVAFLLSGNASELSGSVPDIMELEALRYRIFSLLGYSASDPAGMQGMREAAARPPASSTQRPGRASVSLREPNRTSLQHHLDLFTAFRAPVSPHSKPNETSFMASPGSPRAPRLSILGTQRRPSFFESALRQTDPLGDLASGGDGRGHYLTEFDVQRRQKQQQQQSAQPLEPQALMRQRYPIYRASSVAESTLQVFFAEARAAVAAARKQTRRHGDAKSSSGRRSARSELLPSPSPSSDPMRHPCTEAAASVLQDAERDLLRFRPMNLNRFHRELTDAVQCALDVQMERGKESLQQAFHA</sequence>
<feature type="region of interest" description="Disordered" evidence="1">
    <location>
        <begin position="1272"/>
        <end position="1296"/>
    </location>
</feature>